<dbReference type="PANTHER" id="PTHR10887:SF341">
    <property type="entry name" value="NFX1-TYPE ZINC FINGER-CONTAINING PROTEIN 1"/>
    <property type="match status" value="1"/>
</dbReference>
<dbReference type="InterPro" id="IPR006935">
    <property type="entry name" value="Helicase/UvrB_N"/>
</dbReference>
<dbReference type="Gene3D" id="3.40.50.300">
    <property type="entry name" value="P-loop containing nucleotide triphosphate hydrolases"/>
    <property type="match status" value="3"/>
</dbReference>
<dbReference type="EMBL" id="BEZZ01001431">
    <property type="protein sequence ID" value="GCC18574.1"/>
    <property type="molecule type" value="Genomic_DNA"/>
</dbReference>
<dbReference type="GO" id="GO:0005524">
    <property type="term" value="F:ATP binding"/>
    <property type="evidence" value="ECO:0007669"/>
    <property type="project" value="InterPro"/>
</dbReference>
<dbReference type="InterPro" id="IPR057373">
    <property type="entry name" value="ZNFX1"/>
</dbReference>
<evidence type="ECO:0000259" key="8">
    <source>
        <dbReference type="PROSITE" id="PS51981"/>
    </source>
</evidence>
<keyword evidence="10" id="KW-1185">Reference proteome</keyword>
<dbReference type="GO" id="GO:0008270">
    <property type="term" value="F:zinc ion binding"/>
    <property type="evidence" value="ECO:0007669"/>
    <property type="project" value="UniProtKB-KW"/>
</dbReference>
<dbReference type="CDD" id="cd18808">
    <property type="entry name" value="SF1_C_Upf1"/>
    <property type="match status" value="1"/>
</dbReference>
<accession>A0A401RKE8</accession>
<proteinExistence type="predicted"/>
<dbReference type="GO" id="GO:0031380">
    <property type="term" value="C:nuclear RNA-directed RNA polymerase complex"/>
    <property type="evidence" value="ECO:0007669"/>
    <property type="project" value="TreeGrafter"/>
</dbReference>
<evidence type="ECO:0000313" key="9">
    <source>
        <dbReference type="EMBL" id="GCC18574.1"/>
    </source>
</evidence>
<keyword evidence="6" id="KW-0391">Immunity</keyword>
<dbReference type="Pfam" id="PF25396">
    <property type="entry name" value="ZNFX1"/>
    <property type="match status" value="1"/>
</dbReference>
<dbReference type="OrthoDB" id="2423195at2759"/>
<evidence type="ECO:0000256" key="5">
    <source>
        <dbReference type="ARBA" id="ARBA00022833"/>
    </source>
</evidence>
<dbReference type="Pfam" id="PF04851">
    <property type="entry name" value="ResIII"/>
    <property type="match status" value="1"/>
</dbReference>
<dbReference type="GO" id="GO:0003677">
    <property type="term" value="F:DNA binding"/>
    <property type="evidence" value="ECO:0007669"/>
    <property type="project" value="InterPro"/>
</dbReference>
<dbReference type="GO" id="GO:0016787">
    <property type="term" value="F:hydrolase activity"/>
    <property type="evidence" value="ECO:0007669"/>
    <property type="project" value="InterPro"/>
</dbReference>
<dbReference type="Pfam" id="PF13087">
    <property type="entry name" value="AAA_12"/>
    <property type="match status" value="1"/>
</dbReference>
<dbReference type="InterPro" id="IPR041679">
    <property type="entry name" value="DNA2/NAM7-like_C"/>
</dbReference>
<feature type="region of interest" description="Disordered" evidence="7">
    <location>
        <begin position="1"/>
        <end position="32"/>
    </location>
</feature>
<dbReference type="CDD" id="cd06008">
    <property type="entry name" value="NF-X1-zinc-finger"/>
    <property type="match status" value="1"/>
</dbReference>
<dbReference type="SUPFAM" id="SSF52540">
    <property type="entry name" value="P-loop containing nucleoside triphosphate hydrolases"/>
    <property type="match status" value="1"/>
</dbReference>
<keyword evidence="5" id="KW-0862">Zinc</keyword>
<evidence type="ECO:0000256" key="4">
    <source>
        <dbReference type="ARBA" id="ARBA00022771"/>
    </source>
</evidence>
<name>A0A401RKE8_CHIPU</name>
<evidence type="ECO:0000256" key="2">
    <source>
        <dbReference type="ARBA" id="ARBA00022490"/>
    </source>
</evidence>
<keyword evidence="4" id="KW-0863">Zinc-finger</keyword>
<gene>
    <name evidence="9" type="ORF">chiPu_0017983</name>
</gene>
<feature type="compositionally biased region" description="Basic and acidic residues" evidence="7">
    <location>
        <begin position="617"/>
        <end position="627"/>
    </location>
</feature>
<evidence type="ECO:0000256" key="1">
    <source>
        <dbReference type="ARBA" id="ARBA00004496"/>
    </source>
</evidence>
<keyword evidence="2" id="KW-0963">Cytoplasm</keyword>
<organism evidence="9 10">
    <name type="scientific">Chiloscyllium punctatum</name>
    <name type="common">Brownbanded bambooshark</name>
    <name type="synonym">Hemiscyllium punctatum</name>
    <dbReference type="NCBI Taxonomy" id="137246"/>
    <lineage>
        <taxon>Eukaryota</taxon>
        <taxon>Metazoa</taxon>
        <taxon>Chordata</taxon>
        <taxon>Craniata</taxon>
        <taxon>Vertebrata</taxon>
        <taxon>Chondrichthyes</taxon>
        <taxon>Elasmobranchii</taxon>
        <taxon>Galeomorphii</taxon>
        <taxon>Galeoidea</taxon>
        <taxon>Orectolobiformes</taxon>
        <taxon>Hemiscylliidae</taxon>
        <taxon>Chiloscyllium</taxon>
    </lineage>
</organism>
<evidence type="ECO:0000313" key="10">
    <source>
        <dbReference type="Proteomes" id="UP000287033"/>
    </source>
</evidence>
<reference evidence="9 10" key="1">
    <citation type="journal article" date="2018" name="Nat. Ecol. Evol.">
        <title>Shark genomes provide insights into elasmobranch evolution and the origin of vertebrates.</title>
        <authorList>
            <person name="Hara Y"/>
            <person name="Yamaguchi K"/>
            <person name="Onimaru K"/>
            <person name="Kadota M"/>
            <person name="Koyanagi M"/>
            <person name="Keeley SD"/>
            <person name="Tatsumi K"/>
            <person name="Tanaka K"/>
            <person name="Motone F"/>
            <person name="Kageyama Y"/>
            <person name="Nozu R"/>
            <person name="Adachi N"/>
            <person name="Nishimura O"/>
            <person name="Nakagawa R"/>
            <person name="Tanegashima C"/>
            <person name="Kiyatake I"/>
            <person name="Matsumoto R"/>
            <person name="Murakumo K"/>
            <person name="Nishida K"/>
            <person name="Terakita A"/>
            <person name="Kuratani S"/>
            <person name="Sato K"/>
            <person name="Hyodo S Kuraku.S."/>
        </authorList>
    </citation>
    <scope>NUCLEOTIDE SEQUENCE [LARGE SCALE GENOMIC DNA]</scope>
</reference>
<protein>
    <recommendedName>
        <fullName evidence="8">RZ-type domain-containing protein</fullName>
    </recommendedName>
</protein>
<feature type="region of interest" description="Disordered" evidence="7">
    <location>
        <begin position="558"/>
        <end position="627"/>
    </location>
</feature>
<feature type="region of interest" description="Disordered" evidence="7">
    <location>
        <begin position="480"/>
        <end position="545"/>
    </location>
</feature>
<keyword evidence="3" id="KW-0479">Metal-binding</keyword>
<comment type="subcellular location">
    <subcellularLocation>
        <location evidence="1">Cytoplasm</location>
    </subcellularLocation>
</comment>
<evidence type="ECO:0000256" key="6">
    <source>
        <dbReference type="ARBA" id="ARBA00022859"/>
    </source>
</evidence>
<dbReference type="InterPro" id="IPR046439">
    <property type="entry name" value="ZF_RZ_dom"/>
</dbReference>
<comment type="caution">
    <text evidence="9">The sequence shown here is derived from an EMBL/GenBank/DDBJ whole genome shotgun (WGS) entry which is preliminary data.</text>
</comment>
<feature type="compositionally biased region" description="Basic and acidic residues" evidence="7">
    <location>
        <begin position="520"/>
        <end position="536"/>
    </location>
</feature>
<dbReference type="STRING" id="137246.A0A401RKE8"/>
<dbReference type="Proteomes" id="UP000287033">
    <property type="component" value="Unassembled WGS sequence"/>
</dbReference>
<feature type="compositionally biased region" description="Polar residues" evidence="7">
    <location>
        <begin position="574"/>
        <end position="587"/>
    </location>
</feature>
<dbReference type="PANTHER" id="PTHR10887">
    <property type="entry name" value="DNA2/NAM7 HELICASE FAMILY"/>
    <property type="match status" value="1"/>
</dbReference>
<feature type="compositionally biased region" description="Acidic residues" evidence="7">
    <location>
        <begin position="489"/>
        <end position="515"/>
    </location>
</feature>
<dbReference type="InterPro" id="IPR027417">
    <property type="entry name" value="P-loop_NTPase"/>
</dbReference>
<dbReference type="InterPro" id="IPR047187">
    <property type="entry name" value="SF1_C_Upf1"/>
</dbReference>
<feature type="domain" description="RZ-type" evidence="8">
    <location>
        <begin position="1774"/>
        <end position="1824"/>
    </location>
</feature>
<dbReference type="PROSITE" id="PS51981">
    <property type="entry name" value="ZF_RZ"/>
    <property type="match status" value="1"/>
</dbReference>
<sequence length="1824" mass="206339">MERKRRRADVCHNGFGQPPSKMARESPRGNPAPLRGGCPRDGALDYRSFFSDLADSERQMTVVSFLLRHGETLAEMLDGIELGDQEVRLVVRALTMAAEMASSREETRSVLHPAVGSAFLLKSLLQSIAWLDGCGGEEVDHLLGFLRHLSLTFPESIQSRISVPADLLRSRLRRLQGPGSELSWPRKKQLQDLEHLVNEAFPGGDAEGQGIYSRQEPPRDFRQLSVFPSSQDVAGAGVPTPLSPNKVEGPYLSAKAYLDTQFRLLQEDFVKPLREDLAAYLAPRNRFLQPSPGLRVYSNVQVLHPVCLWEGVTYKARFEQPRHAGRPAPKRLQKGSLVCLLAPDCREIFFASVAKSDAKCLGQGLLYLRFSISHAELAKVVYGHRFTMVESRAFFEAYRHVLLTLQAIDGNQLPFQRYIVKCKPSVHPPAYLRQRGLTLDLLPLLRNLKAGLNAEMESEVEGETSPLMEPVLELGRTAEGYPSLRVEQELETEDSIDLSEETGSPEDPAMEDAEQELSPLEERDRKMEEEEDHHPMAEGSSGPAEQFISIRCQELQTVEERPGPVLEKVPFTGRDSSSALEQHSGTPTRRGGSPTRPGNTPTRRGGSPTRPGNTPTRRGDNFTKKHTYEVDPFQQDFRSLRWLKHFDRSQLKALQKALKREFALIQGPPGTGKTFLGLKLVELLLHNRKLWQKTVGSPSPILIVCSTKHVLEQFVEGMLEFKSTGIVRIGGLCKNKKLQMFSLEAIRKTTLQKILTPTQRRRFKELREKIESIKEDIFYCSKVLELLPLGILHEKELEPEIRRDLEEAPLAELFILKWLNIPPCLWSKNGTERRIYHRGLETEPIRYFCPCPKATSPSTEFNSRNRLHKEDDEEMEWDLDGSDPPDPPCSADQWAGEKFAYIPDVDVSDPDARAIQKNLGYQSIMEEEEVWNIKDVWELDLNDRWRLYRKWRMAYQEKLQASINKHVNLYEENTQELSDLMVEEDAMLLKTADVIFMTTTGAAKYRALLQKVEPRIVLVEGAAEVLEAHVVTALTPSCQHLIMIGDYKQLRPKLTDHTHRMRPEISQLLVPTFYPKLEDHSSVSVYEDIKGLMTNIFFIEHQVDEDKSTQAGGYSNEHEAQFLVGLCHYLLQQGYRAEQLTILTPYTAQMWRIRNLVRDRDMASVSVKAIDDFQGGESDIVLLSLVRSNWEEGPDLPGNKNHLCVALSRARMGFYCTGHFQRLQQGPERKLWESLLRPLKDKGLTGKGLPAPCPNHPDRRVIVETPEGFWRFPGWTCSGPCGARLDCGHYCRQRCHSHRPGQRGSRCKELCGRVLCQSGHRCPKRCWEQCGPCQETVEKVVPGCGHTQRVECGVPAAPCQQPCARLLECGHQCQQRCSEDCSKQLCPAKCTETLQCGHPCTGTCAECLQGRLHRGCRRKCGRLLLCGHLCKAPCAESCPPCPLPCDNRCWHSVCPGRCGEICEPCQQPCPWRCPHHQCSRRCSEECDRPRCGLPCERPLPCGHPCVGLCGEPCPSLCRTCHREQLGGGPGARFVLLEDCGHILEVGALDRLMDEGPRPLRLEACPKCGTPIRWNGRYADAIKRRWRGINRVKSIVLGAAEEVEEMKKQLRDAIIAASINQQYKEQRYSIRKKVEASQSLPGLQALGRALCIFQFLDTVRKQVRACPQHEQLHLDIMLTRVDCWLDTKVAPFTWQQLNECRNEIARISCLAELKRLQHHWEAEGGVKGRAQALAETVAPLLEDLTGKLTEATEQRVRGAVEELTQSFHCPGEPWFSGPERLTAIEDVVKQDWYQCPKGHLYAVEECGQSGDREECLECVLVMDRE</sequence>
<dbReference type="GO" id="GO:0002376">
    <property type="term" value="P:immune system process"/>
    <property type="evidence" value="ECO:0007669"/>
    <property type="project" value="UniProtKB-KW"/>
</dbReference>
<evidence type="ECO:0000256" key="3">
    <source>
        <dbReference type="ARBA" id="ARBA00022723"/>
    </source>
</evidence>
<evidence type="ECO:0000256" key="7">
    <source>
        <dbReference type="SAM" id="MobiDB-lite"/>
    </source>
</evidence>
<dbReference type="InterPro" id="IPR045055">
    <property type="entry name" value="DNA2/NAM7-like"/>
</dbReference>
<dbReference type="GO" id="GO:0031048">
    <property type="term" value="P:regulatory ncRNA-mediated heterochromatin formation"/>
    <property type="evidence" value="ECO:0007669"/>
    <property type="project" value="TreeGrafter"/>
</dbReference>
<dbReference type="GO" id="GO:0005737">
    <property type="term" value="C:cytoplasm"/>
    <property type="evidence" value="ECO:0007669"/>
    <property type="project" value="UniProtKB-SubCell"/>
</dbReference>